<keyword evidence="1" id="KW-0812">Transmembrane</keyword>
<evidence type="ECO:0000256" key="1">
    <source>
        <dbReference type="SAM" id="Phobius"/>
    </source>
</evidence>
<dbReference type="Pfam" id="PF11255">
    <property type="entry name" value="DUF3054"/>
    <property type="match status" value="1"/>
</dbReference>
<organism evidence="2 3">
    <name type="scientific">Pseudarthrobacter quantipunctorum</name>
    <dbReference type="NCBI Taxonomy" id="3128980"/>
    <lineage>
        <taxon>Bacteria</taxon>
        <taxon>Bacillati</taxon>
        <taxon>Actinomycetota</taxon>
        <taxon>Actinomycetes</taxon>
        <taxon>Micrococcales</taxon>
        <taxon>Micrococcaceae</taxon>
        <taxon>Pseudarthrobacter</taxon>
    </lineage>
</organism>
<feature type="transmembrane region" description="Helical" evidence="1">
    <location>
        <begin position="12"/>
        <end position="32"/>
    </location>
</feature>
<evidence type="ECO:0000313" key="2">
    <source>
        <dbReference type="EMBL" id="WXK94925.1"/>
    </source>
</evidence>
<evidence type="ECO:0000313" key="3">
    <source>
        <dbReference type="Proteomes" id="UP001623384"/>
    </source>
</evidence>
<dbReference type="RefSeq" id="WP_406638178.1">
    <property type="nucleotide sequence ID" value="NZ_CP148033.1"/>
</dbReference>
<dbReference type="EMBL" id="CP148033">
    <property type="protein sequence ID" value="WXK94925.1"/>
    <property type="molecule type" value="Genomic_DNA"/>
</dbReference>
<feature type="transmembrane region" description="Helical" evidence="1">
    <location>
        <begin position="44"/>
        <end position="66"/>
    </location>
</feature>
<feature type="transmembrane region" description="Helical" evidence="1">
    <location>
        <begin position="102"/>
        <end position="123"/>
    </location>
</feature>
<dbReference type="Proteomes" id="UP001623384">
    <property type="component" value="Chromosome"/>
</dbReference>
<accession>A0ABZ2RFP2</accession>
<protein>
    <submittedName>
        <fullName evidence="2">DUF3054 domain-containing protein</fullName>
    </submittedName>
</protein>
<sequence>MSSHTGKSPKPPALPRLLGAATADAVLIMVFAAVGRDAHQRGDILTGVLLTAWPFLAGAALGWLVGRAWRDPLSVRRAGLAVWLGSVAGGMVLRAVTGQTVVLPFVIVALLSLGLLLVGYRLLLAGARRRGRVAAPDRPDA</sequence>
<name>A0ABZ2RFP2_9MICC</name>
<keyword evidence="1" id="KW-0472">Membrane</keyword>
<proteinExistence type="predicted"/>
<dbReference type="InterPro" id="IPR021414">
    <property type="entry name" value="DUF3054"/>
</dbReference>
<keyword evidence="3" id="KW-1185">Reference proteome</keyword>
<feature type="transmembrane region" description="Helical" evidence="1">
    <location>
        <begin position="78"/>
        <end position="96"/>
    </location>
</feature>
<keyword evidence="1" id="KW-1133">Transmembrane helix</keyword>
<reference evidence="2 3" key="1">
    <citation type="submission" date="2024-03" db="EMBL/GenBank/DDBJ databases">
        <title>Rhodococcus navarretei sp. nov. and Pseudarthrobacter quantumdoti sp. nov., two new species with the ability to biosynthesize Quantum Dots isolated from soil samples at Union Glacier, Antarctica.</title>
        <authorList>
            <person name="Vargas M."/>
        </authorList>
    </citation>
    <scope>NUCLEOTIDE SEQUENCE [LARGE SCALE GENOMIC DNA]</scope>
    <source>
        <strain evidence="2 3">RC-2-3</strain>
    </source>
</reference>
<gene>
    <name evidence="2" type="ORF">WHH00_09045</name>
</gene>